<protein>
    <submittedName>
        <fullName evidence="1">Uncharacterized protein</fullName>
    </submittedName>
</protein>
<accession>A0A1F5DVX7</accession>
<sequence length="827" mass="89204">MTIAMLGSSEKEFDARLPEMKAKKGTLPPGPFVRAIKEVNDQSPTVIEDNLRYLAEGLKGIKGYFKNDFLIDFLPIIPIEVEGKQQLYFNSKALGRDLALLTIMTAGVLATVFCSRQSSGGGQVPVPTPDSGSNNNSDCGAIITAMNGLATQIGAESFSVIGVDVTHIDSAEEITPDIRQACFIPGAANIEIAAQLDNFTIVSFIAPDGDQDGGLRPVIGVVDRGAAGADGVAPMMLVDATDSGLSVGRNSAGELTVGLDQACLDGNGVKGCSQAVMELVAQDDDLNAFAVNVLGQVALGPVLLSADQVGQLAGGGDILGMAYAQKDKEAALSSFDQQAGMQADLTAIAGSTGDIGSESGEPFAPGAEVMQKINEQGFWVVTDNGQLNVDMDHMQVVNATESIFWNQDPREILELQKSADGKAMVFVENGINFVVFSKGEIKQKQIIAAPAIFGDNLELSTLIVKDVNQIPEGLRQGLDLQLGTTVLAVVNKNTGEVMQLIPSIFDFNDEVILTSIGEGQLILTVNNDGGEQKFQMQTVATDGWAESLLPPEVKEKFDQAGIDLTDMTNAKYDKNGLHITLESGEVVDIKTENLNNFVNYKNNVTLEEEHFLPVWNDKTKQSFIYTFDKESKVWSLSETLEPLELSTDLNNIGACTYKDVISGHLVESLKTLEITFPENAINAGWDYKRGEAGTAPIYLSTDSKDAMQIVNICKISNDFLGLNTESYVFNVAVLNIDNSIGFINFFCFSKIELELSIKNIAKTNLGILKEVPDEQAETERNHPVLAPFARLYETVGKNQIKTLINKLQIDDMVPEEMSKSLVLPTAR</sequence>
<evidence type="ECO:0000313" key="1">
    <source>
        <dbReference type="EMBL" id="OGD59171.1"/>
    </source>
</evidence>
<name>A0A1F5DVX7_9BACT</name>
<gene>
    <name evidence="1" type="ORF">A3I57_03490</name>
</gene>
<reference evidence="1 2" key="1">
    <citation type="journal article" date="2016" name="Nat. Commun.">
        <title>Thousands of microbial genomes shed light on interconnected biogeochemical processes in an aquifer system.</title>
        <authorList>
            <person name="Anantharaman K."/>
            <person name="Brown C.T."/>
            <person name="Hug L.A."/>
            <person name="Sharon I."/>
            <person name="Castelle C.J."/>
            <person name="Probst A.J."/>
            <person name="Thomas B.C."/>
            <person name="Singh A."/>
            <person name="Wilkins M.J."/>
            <person name="Karaoz U."/>
            <person name="Brodie E.L."/>
            <person name="Williams K.H."/>
            <person name="Hubbard S.S."/>
            <person name="Banfield J.F."/>
        </authorList>
    </citation>
    <scope>NUCLEOTIDE SEQUENCE [LARGE SCALE GENOMIC DNA]</scope>
</reference>
<evidence type="ECO:0000313" key="2">
    <source>
        <dbReference type="Proteomes" id="UP000176364"/>
    </source>
</evidence>
<organism evidence="1 2">
    <name type="scientific">Candidatus Beckwithbacteria bacterium RIFCSPLOWO2_02_FULL_47_23</name>
    <dbReference type="NCBI Taxonomy" id="1797463"/>
    <lineage>
        <taxon>Bacteria</taxon>
        <taxon>Candidatus Beckwithiibacteriota</taxon>
    </lineage>
</organism>
<dbReference type="AlphaFoldDB" id="A0A1F5DVX7"/>
<dbReference type="EMBL" id="MEZQ01000040">
    <property type="protein sequence ID" value="OGD59171.1"/>
    <property type="molecule type" value="Genomic_DNA"/>
</dbReference>
<dbReference type="Proteomes" id="UP000176364">
    <property type="component" value="Unassembled WGS sequence"/>
</dbReference>
<comment type="caution">
    <text evidence="1">The sequence shown here is derived from an EMBL/GenBank/DDBJ whole genome shotgun (WGS) entry which is preliminary data.</text>
</comment>
<proteinExistence type="predicted"/>